<proteinExistence type="predicted"/>
<dbReference type="Proteomes" id="UP000504636">
    <property type="component" value="Unplaced"/>
</dbReference>
<sequence>MALDIAGRRKRKLEDCNVSKLTDILSGSTSPRKRMKAEKEAAEQKMECHGGAGLLNCPGEIIDHIAQFLPRNSFLALRVTCTDLQQKTNYHFTRRHLKEKHFVLNFDKSRAGLIALVELASNASFAKRVQKVVIGMSFSCAPCAVYRSTPGSYRYNTGNLDWPAYFVDPPPQQWGNEGDLAVALSILFASLAALPALEVVELVDAPYHAEGTLLRARDSIPPRHAKPFVDLSWCNRCKKPSIFGQCIHKTILCRAVAHMTEFKVDILDDTHALGLSSLVQDITAAWPGHNGRRLQLRSLRKIYSCGENDSLYRYDRYYWSLWQDLIKYSPQLNDLSLNGSTIPASNTCVECWSLAHIPSGMLTSLSLHGLNICPDRLSALFEAKAASLHYVSLDGVMLTRTALTYRSVDMTFVLKVLARYGKKLEYIFVRAIFNRKNVPYVFGNEESANKLRAYLFHENEYTRDGNISVWRFNRPDMPGTDILRDTNGWQFEGEEVQAGLVFLHENGRLAPRNWF</sequence>
<keyword evidence="2" id="KW-1185">Reference proteome</keyword>
<accession>A0A6A6Z9J9</accession>
<gene>
    <name evidence="1 3" type="ORF">BDZ99DRAFT_470755</name>
</gene>
<dbReference type="RefSeq" id="XP_033584765.1">
    <property type="nucleotide sequence ID" value="XM_033721649.1"/>
</dbReference>
<evidence type="ECO:0000313" key="2">
    <source>
        <dbReference type="Proteomes" id="UP000504636"/>
    </source>
</evidence>
<evidence type="ECO:0008006" key="4">
    <source>
        <dbReference type="Google" id="ProtNLM"/>
    </source>
</evidence>
<name>A0A6A6Z9J9_9PEZI</name>
<dbReference type="OrthoDB" id="10375821at2759"/>
<evidence type="ECO:0000313" key="1">
    <source>
        <dbReference type="EMBL" id="KAF2817801.1"/>
    </source>
</evidence>
<reference evidence="1 3" key="1">
    <citation type="journal article" date="2020" name="Stud. Mycol.">
        <title>101 Dothideomycetes genomes: a test case for predicting lifestyles and emergence of pathogens.</title>
        <authorList>
            <person name="Haridas S."/>
            <person name="Albert R."/>
            <person name="Binder M."/>
            <person name="Bloem J."/>
            <person name="Labutti K."/>
            <person name="Salamov A."/>
            <person name="Andreopoulos B."/>
            <person name="Baker S."/>
            <person name="Barry K."/>
            <person name="Bills G."/>
            <person name="Bluhm B."/>
            <person name="Cannon C."/>
            <person name="Castanera R."/>
            <person name="Culley D."/>
            <person name="Daum C."/>
            <person name="Ezra D."/>
            <person name="Gonzalez J."/>
            <person name="Henrissat B."/>
            <person name="Kuo A."/>
            <person name="Liang C."/>
            <person name="Lipzen A."/>
            <person name="Lutzoni F."/>
            <person name="Magnuson J."/>
            <person name="Mondo S."/>
            <person name="Nolan M."/>
            <person name="Ohm R."/>
            <person name="Pangilinan J."/>
            <person name="Park H.-J."/>
            <person name="Ramirez L."/>
            <person name="Alfaro M."/>
            <person name="Sun H."/>
            <person name="Tritt A."/>
            <person name="Yoshinaga Y."/>
            <person name="Zwiers L.-H."/>
            <person name="Turgeon B."/>
            <person name="Goodwin S."/>
            <person name="Spatafora J."/>
            <person name="Crous P."/>
            <person name="Grigoriev I."/>
        </authorList>
    </citation>
    <scope>NUCLEOTIDE SEQUENCE</scope>
    <source>
        <strain evidence="1 3">CBS 304.34</strain>
    </source>
</reference>
<dbReference type="GeneID" id="54462542"/>
<evidence type="ECO:0000313" key="3">
    <source>
        <dbReference type="RefSeq" id="XP_033584765.1"/>
    </source>
</evidence>
<dbReference type="EMBL" id="MU003692">
    <property type="protein sequence ID" value="KAF2817801.1"/>
    <property type="molecule type" value="Genomic_DNA"/>
</dbReference>
<organism evidence="1">
    <name type="scientific">Mytilinidion resinicola</name>
    <dbReference type="NCBI Taxonomy" id="574789"/>
    <lineage>
        <taxon>Eukaryota</taxon>
        <taxon>Fungi</taxon>
        <taxon>Dikarya</taxon>
        <taxon>Ascomycota</taxon>
        <taxon>Pezizomycotina</taxon>
        <taxon>Dothideomycetes</taxon>
        <taxon>Pleosporomycetidae</taxon>
        <taxon>Mytilinidiales</taxon>
        <taxon>Mytilinidiaceae</taxon>
        <taxon>Mytilinidion</taxon>
    </lineage>
</organism>
<dbReference type="AlphaFoldDB" id="A0A6A6Z9J9"/>
<reference evidence="3" key="3">
    <citation type="submission" date="2025-04" db="UniProtKB">
        <authorList>
            <consortium name="RefSeq"/>
        </authorList>
    </citation>
    <scope>IDENTIFICATION</scope>
    <source>
        <strain evidence="3">CBS 304.34</strain>
    </source>
</reference>
<reference evidence="3" key="2">
    <citation type="submission" date="2020-04" db="EMBL/GenBank/DDBJ databases">
        <authorList>
            <consortium name="NCBI Genome Project"/>
        </authorList>
    </citation>
    <scope>NUCLEOTIDE SEQUENCE</scope>
    <source>
        <strain evidence="3">CBS 304.34</strain>
    </source>
</reference>
<protein>
    <recommendedName>
        <fullName evidence="4">F-box domain-containing protein</fullName>
    </recommendedName>
</protein>